<sequence>MTIAKVEVERFGLTSSKPFDAVVAAFKSAVGQPDMVEFFKQTRATNSFQDLERVVQSGLGRTDLMLFAEFDLGDILRRETGSRTPRIVRLVVGNPLIMKEMVKHVPDAGSYAPVTVLIDERPDGVHVSYDKMESYLLHYGSSEALAVARNLDAKVTTLLSECAR</sequence>
<dbReference type="CDD" id="cd14797">
    <property type="entry name" value="DUF302"/>
    <property type="match status" value="1"/>
</dbReference>
<feature type="domain" description="DUF302" evidence="1">
    <location>
        <begin position="70"/>
        <end position="131"/>
    </location>
</feature>
<dbReference type="InterPro" id="IPR005180">
    <property type="entry name" value="DUF302"/>
</dbReference>
<dbReference type="Pfam" id="PF03625">
    <property type="entry name" value="DUF302"/>
    <property type="match status" value="1"/>
</dbReference>
<name>A0A7S9DCA7_9BRAD</name>
<dbReference type="AlphaFoldDB" id="A0A7S9DCA7"/>
<dbReference type="EMBL" id="CP061379">
    <property type="protein sequence ID" value="QPF95184.1"/>
    <property type="molecule type" value="Genomic_DNA"/>
</dbReference>
<dbReference type="Gene3D" id="3.30.310.70">
    <property type="entry name" value="TT1751-like domain"/>
    <property type="match status" value="1"/>
</dbReference>
<protein>
    <submittedName>
        <fullName evidence="2">DUF302 domain-containing protein</fullName>
    </submittedName>
</protein>
<reference evidence="2 3" key="1">
    <citation type="submission" date="2020-09" db="EMBL/GenBank/DDBJ databases">
        <title>Complete genomes of bradyrhizobia occurring on native shrubby legumes in Australia.</title>
        <authorList>
            <person name="Lafay B."/>
        </authorList>
    </citation>
    <scope>NUCLEOTIDE SEQUENCE [LARGE SCALE GENOMIC DNA]</scope>
    <source>
        <strain evidence="2 3">BDV5040</strain>
    </source>
</reference>
<proteinExistence type="predicted"/>
<dbReference type="RefSeq" id="WP_195804642.1">
    <property type="nucleotide sequence ID" value="NZ_CP061379.1"/>
</dbReference>
<dbReference type="Proteomes" id="UP000594621">
    <property type="component" value="Chromosome"/>
</dbReference>
<organism evidence="2 3">
    <name type="scientific">Bradyrhizobium commune</name>
    <dbReference type="NCBI Taxonomy" id="83627"/>
    <lineage>
        <taxon>Bacteria</taxon>
        <taxon>Pseudomonadati</taxon>
        <taxon>Pseudomonadota</taxon>
        <taxon>Alphaproteobacteria</taxon>
        <taxon>Hyphomicrobiales</taxon>
        <taxon>Nitrobacteraceae</taxon>
        <taxon>Bradyrhizobium</taxon>
    </lineage>
</organism>
<evidence type="ECO:0000313" key="2">
    <source>
        <dbReference type="EMBL" id="QPF95184.1"/>
    </source>
</evidence>
<dbReference type="InterPro" id="IPR035923">
    <property type="entry name" value="TT1751-like_sf"/>
</dbReference>
<gene>
    <name evidence="2" type="ORF">IC761_13730</name>
</gene>
<dbReference type="SUPFAM" id="SSF103247">
    <property type="entry name" value="TT1751-like"/>
    <property type="match status" value="1"/>
</dbReference>
<accession>A0A7S9DCA7</accession>
<keyword evidence="3" id="KW-1185">Reference proteome</keyword>
<evidence type="ECO:0000259" key="1">
    <source>
        <dbReference type="Pfam" id="PF03625"/>
    </source>
</evidence>
<dbReference type="KEGG" id="bcou:IC761_13730"/>
<evidence type="ECO:0000313" key="3">
    <source>
        <dbReference type="Proteomes" id="UP000594621"/>
    </source>
</evidence>